<dbReference type="InterPro" id="IPR013783">
    <property type="entry name" value="Ig-like_fold"/>
</dbReference>
<dbReference type="InterPro" id="IPR036779">
    <property type="entry name" value="LysM_dom_sf"/>
</dbReference>
<dbReference type="Gene3D" id="3.10.350.10">
    <property type="entry name" value="LysM domain"/>
    <property type="match status" value="1"/>
</dbReference>
<evidence type="ECO:0000313" key="5">
    <source>
        <dbReference type="Proteomes" id="UP000324927"/>
    </source>
</evidence>
<dbReference type="OrthoDB" id="370541at2"/>
<sequence length="433" mass="43640">MVSLQRRHSFATCPSAIVGHPANVAGRRMGAQVKRNALFAALGVALMGGAAAIALWPAGKPADKPAIGPVTLASVPAPAATAAAPIAPQAAASQSAASQSAAAPAQTAATPEPAKEPAKPAAPSFDVVRVAPDGATVMAGRAAPGSEVTVTDGGNRVASAKADQRGEWVMLPDKPLAPGTRELNLTETRPGAAAPLPADKVVVVMVPEPAAKPAPESPAATASAPAAPAPTAPAPTAQTPTASALAAPVAVAVPRDGLAGATPAMGGSSILQAPPVPDNGAPPPPGGVSVETMDYDPVGRVALGGRAAPNSAVQLYLDNILVGSAHSDPKGNWRLTPEKLIDPGLYTLRADQVTLSGKVMARAELPVQVSALPASVTDGRNVVVQPGNSLWRLARRTYGDGMLYTTIYTANREQIRDPDMIYPGQIFTLPQVN</sequence>
<dbReference type="CDD" id="cd00118">
    <property type="entry name" value="LysM"/>
    <property type="match status" value="1"/>
</dbReference>
<feature type="domain" description="LysM" evidence="3">
    <location>
        <begin position="380"/>
        <end position="429"/>
    </location>
</feature>
<feature type="region of interest" description="Disordered" evidence="1">
    <location>
        <begin position="263"/>
        <end position="290"/>
    </location>
</feature>
<dbReference type="Pfam" id="PF01476">
    <property type="entry name" value="LysM"/>
    <property type="match status" value="1"/>
</dbReference>
<feature type="region of interest" description="Disordered" evidence="1">
    <location>
        <begin position="95"/>
        <end position="121"/>
    </location>
</feature>
<organism evidence="4 5">
    <name type="scientific">Azospirillum lipoferum</name>
    <dbReference type="NCBI Taxonomy" id="193"/>
    <lineage>
        <taxon>Bacteria</taxon>
        <taxon>Pseudomonadati</taxon>
        <taxon>Pseudomonadota</taxon>
        <taxon>Alphaproteobacteria</taxon>
        <taxon>Rhodospirillales</taxon>
        <taxon>Azospirillaceae</taxon>
        <taxon>Azospirillum</taxon>
    </lineage>
</organism>
<dbReference type="Proteomes" id="UP000324927">
    <property type="component" value="Unassembled WGS sequence"/>
</dbReference>
<keyword evidence="2" id="KW-0812">Transmembrane</keyword>
<feature type="compositionally biased region" description="Pro residues" evidence="1">
    <location>
        <begin position="274"/>
        <end position="286"/>
    </location>
</feature>
<keyword evidence="2" id="KW-0472">Membrane</keyword>
<evidence type="ECO:0000259" key="3">
    <source>
        <dbReference type="PROSITE" id="PS51782"/>
    </source>
</evidence>
<dbReference type="PANTHER" id="PTHR34700">
    <property type="entry name" value="POTASSIUM BINDING PROTEIN KBP"/>
    <property type="match status" value="1"/>
</dbReference>
<proteinExistence type="predicted"/>
<dbReference type="InterPro" id="IPR052196">
    <property type="entry name" value="Bact_Kbp"/>
</dbReference>
<comment type="caution">
    <text evidence="4">The sequence shown here is derived from an EMBL/GenBank/DDBJ whole genome shotgun (WGS) entry which is preliminary data.</text>
</comment>
<feature type="compositionally biased region" description="Low complexity" evidence="1">
    <location>
        <begin position="217"/>
        <end position="226"/>
    </location>
</feature>
<keyword evidence="5" id="KW-1185">Reference proteome</keyword>
<name>A0A5A9GQA6_AZOLI</name>
<dbReference type="PROSITE" id="PS51782">
    <property type="entry name" value="LYSM"/>
    <property type="match status" value="1"/>
</dbReference>
<dbReference type="PANTHER" id="PTHR34700:SF4">
    <property type="entry name" value="PHAGE-LIKE ELEMENT PBSX PROTEIN XKDP"/>
    <property type="match status" value="1"/>
</dbReference>
<feature type="region of interest" description="Disordered" evidence="1">
    <location>
        <begin position="211"/>
        <end position="241"/>
    </location>
</feature>
<keyword evidence="2" id="KW-1133">Transmembrane helix</keyword>
<dbReference type="InterPro" id="IPR018392">
    <property type="entry name" value="LysM"/>
</dbReference>
<protein>
    <submittedName>
        <fullName evidence="4">LysM peptidoglycan-binding domain-containing protein</fullName>
    </submittedName>
</protein>
<evidence type="ECO:0000256" key="1">
    <source>
        <dbReference type="SAM" id="MobiDB-lite"/>
    </source>
</evidence>
<dbReference type="SMART" id="SM00257">
    <property type="entry name" value="LysM"/>
    <property type="match status" value="1"/>
</dbReference>
<accession>A0A5A9GQA6</accession>
<dbReference type="EMBL" id="VTTN01000005">
    <property type="protein sequence ID" value="KAA0595784.1"/>
    <property type="molecule type" value="Genomic_DNA"/>
</dbReference>
<feature type="transmembrane region" description="Helical" evidence="2">
    <location>
        <begin position="37"/>
        <end position="56"/>
    </location>
</feature>
<evidence type="ECO:0000256" key="2">
    <source>
        <dbReference type="SAM" id="Phobius"/>
    </source>
</evidence>
<dbReference type="Gene3D" id="2.60.40.10">
    <property type="entry name" value="Immunoglobulins"/>
    <property type="match status" value="1"/>
</dbReference>
<reference evidence="4 5" key="1">
    <citation type="submission" date="2019-08" db="EMBL/GenBank/DDBJ databases">
        <authorList>
            <person name="Grouzdev D."/>
            <person name="Tikhonova E."/>
            <person name="Kravchenko I."/>
        </authorList>
    </citation>
    <scope>NUCLEOTIDE SEQUENCE [LARGE SCALE GENOMIC DNA]</scope>
    <source>
        <strain evidence="4 5">59b</strain>
    </source>
</reference>
<feature type="compositionally biased region" description="Low complexity" evidence="1">
    <location>
        <begin position="95"/>
        <end position="112"/>
    </location>
</feature>
<evidence type="ECO:0000313" key="4">
    <source>
        <dbReference type="EMBL" id="KAA0595784.1"/>
    </source>
</evidence>
<gene>
    <name evidence="4" type="ORF">FZ942_15450</name>
</gene>
<dbReference type="AlphaFoldDB" id="A0A5A9GQA6"/>